<reference evidence="3 4" key="1">
    <citation type="submission" date="2020-03" db="EMBL/GenBank/DDBJ databases">
        <title>Dissostichus mawsoni Genome sequencing and assembly.</title>
        <authorList>
            <person name="Park H."/>
        </authorList>
    </citation>
    <scope>NUCLEOTIDE SEQUENCE [LARGE SCALE GENOMIC DNA]</scope>
    <source>
        <strain evidence="3">DM0001</strain>
        <tissue evidence="3">Muscle</tissue>
    </source>
</reference>
<proteinExistence type="predicted"/>
<dbReference type="Gene3D" id="1.25.40.430">
    <property type="match status" value="1"/>
</dbReference>
<evidence type="ECO:0000313" key="4">
    <source>
        <dbReference type="Proteomes" id="UP000518266"/>
    </source>
</evidence>
<evidence type="ECO:0000313" key="3">
    <source>
        <dbReference type="EMBL" id="KAF3844722.1"/>
    </source>
</evidence>
<feature type="compositionally biased region" description="Basic and acidic residues" evidence="1">
    <location>
        <begin position="343"/>
        <end position="352"/>
    </location>
</feature>
<feature type="region of interest" description="Disordered" evidence="1">
    <location>
        <begin position="343"/>
        <end position="362"/>
    </location>
</feature>
<organism evidence="3 4">
    <name type="scientific">Dissostichus mawsoni</name>
    <name type="common">Antarctic cod</name>
    <dbReference type="NCBI Taxonomy" id="36200"/>
    <lineage>
        <taxon>Eukaryota</taxon>
        <taxon>Metazoa</taxon>
        <taxon>Chordata</taxon>
        <taxon>Craniata</taxon>
        <taxon>Vertebrata</taxon>
        <taxon>Euteleostomi</taxon>
        <taxon>Actinopterygii</taxon>
        <taxon>Neopterygii</taxon>
        <taxon>Teleostei</taxon>
        <taxon>Neoteleostei</taxon>
        <taxon>Acanthomorphata</taxon>
        <taxon>Eupercaria</taxon>
        <taxon>Perciformes</taxon>
        <taxon>Notothenioidei</taxon>
        <taxon>Nototheniidae</taxon>
        <taxon>Dissostichus</taxon>
    </lineage>
</organism>
<name>A0A7J5Y5M0_DISMA</name>
<accession>A0A7J5Y5M0</accession>
<dbReference type="FunFam" id="1.25.40.430:FF:000003">
    <property type="entry name" value="Checkpoint serine/threonine-protein kinase BUB1"/>
    <property type="match status" value="1"/>
</dbReference>
<dbReference type="PANTHER" id="PTHR14030:SF25">
    <property type="entry name" value="MITOTIC CHECKPOINT SERINE_THREONINE-PROTEIN KINASE BUB1 BETA"/>
    <property type="match status" value="1"/>
</dbReference>
<dbReference type="InterPro" id="IPR015661">
    <property type="entry name" value="Bub1/Mad3"/>
</dbReference>
<dbReference type="EMBL" id="JAAKFY010000015">
    <property type="protein sequence ID" value="KAF3844722.1"/>
    <property type="molecule type" value="Genomic_DNA"/>
</dbReference>
<dbReference type="GO" id="GO:0005634">
    <property type="term" value="C:nucleus"/>
    <property type="evidence" value="ECO:0007669"/>
    <property type="project" value="TreeGrafter"/>
</dbReference>
<evidence type="ECO:0000256" key="1">
    <source>
        <dbReference type="SAM" id="MobiDB-lite"/>
    </source>
</evidence>
<dbReference type="Proteomes" id="UP000518266">
    <property type="component" value="Unassembled WGS sequence"/>
</dbReference>
<dbReference type="GO" id="GO:0007094">
    <property type="term" value="P:mitotic spindle assembly checkpoint signaling"/>
    <property type="evidence" value="ECO:0007669"/>
    <property type="project" value="InterPro"/>
</dbReference>
<dbReference type="InterPro" id="IPR013212">
    <property type="entry name" value="Mad3/Bub1_I"/>
</dbReference>
<dbReference type="AlphaFoldDB" id="A0A7J5Y5M0"/>
<feature type="domain" description="BUB1 N-terminal" evidence="2">
    <location>
        <begin position="50"/>
        <end position="201"/>
    </location>
</feature>
<dbReference type="GO" id="GO:0004672">
    <property type="term" value="F:protein kinase activity"/>
    <property type="evidence" value="ECO:0007669"/>
    <property type="project" value="TreeGrafter"/>
</dbReference>
<dbReference type="OrthoDB" id="248495at2759"/>
<dbReference type="SMART" id="SM00777">
    <property type="entry name" value="Mad3_BUB1_I"/>
    <property type="match status" value="1"/>
</dbReference>
<dbReference type="PROSITE" id="PS51489">
    <property type="entry name" value="BUB1_N"/>
    <property type="match status" value="1"/>
</dbReference>
<gene>
    <name evidence="3" type="ORF">F7725_007885</name>
</gene>
<comment type="caution">
    <text evidence="3">The sequence shown here is derived from an EMBL/GenBank/DDBJ whole genome shotgun (WGS) entry which is preliminary data.</text>
</comment>
<evidence type="ECO:0000259" key="2">
    <source>
        <dbReference type="PROSITE" id="PS51489"/>
    </source>
</evidence>
<keyword evidence="4" id="KW-1185">Reference proteome</keyword>
<dbReference type="PANTHER" id="PTHR14030">
    <property type="entry name" value="MITOTIC CHECKPOINT SERINE/THREONINE-PROTEIN KINASE BUB1"/>
    <property type="match status" value="1"/>
</dbReference>
<sequence>MAEGGDVEWELSKENIQPLRRGRAISALHQALSQQQEGDSSAINQQRQAFESELRMYDGDDPLNVWDRWTEQTFPQGGKESNLVTILERAVTRFTEENTYFDDPRYVELWIKFAENCPEPLDIYRYIQAQGIGLKQASLYIAWSEEYENQGNCRKADLVSKKVSRRGQSRMISSSSFTRLCRHVCPDRAKTERVSLAELKSRGKKKAIAPINRVGSAIRSVHAGMQSHAAPALGNASNIKLAVFDENKAHAGPSEPKLEAWMAPPTSKAKENEQKPGVWCDVKIPQKTTFGHTVMAPPPPKPAFQPFVEESDQPPTMTPCKINPAVNTVLSARKPCREETPLKRLQDHHQQHNEAVSGKPQEQSMYCKELLLSGATEFCFEELRAERYFKKMRQEVGGQKDEASASASN</sequence>
<protein>
    <recommendedName>
        <fullName evidence="2">BUB1 N-terminal domain-containing protein</fullName>
    </recommendedName>
</protein>
<dbReference type="Pfam" id="PF08311">
    <property type="entry name" value="Mad3_BUB1_I"/>
    <property type="match status" value="1"/>
</dbReference>
<dbReference type="GO" id="GO:0051754">
    <property type="term" value="P:meiotic sister chromatid cohesion, centromeric"/>
    <property type="evidence" value="ECO:0007669"/>
    <property type="project" value="TreeGrafter"/>
</dbReference>